<keyword evidence="1" id="KW-1133">Transmembrane helix</keyword>
<evidence type="ECO:0000313" key="2">
    <source>
        <dbReference type="EMBL" id="RGB93618.1"/>
    </source>
</evidence>
<dbReference type="EMBL" id="QVER01000001">
    <property type="protein sequence ID" value="RGB93618.1"/>
    <property type="molecule type" value="Genomic_DNA"/>
</dbReference>
<evidence type="ECO:0000313" key="3">
    <source>
        <dbReference type="Proteomes" id="UP000260991"/>
    </source>
</evidence>
<gene>
    <name evidence="2" type="ORF">DWZ46_00005</name>
</gene>
<feature type="non-terminal residue" evidence="2">
    <location>
        <position position="1"/>
    </location>
</feature>
<keyword evidence="2" id="KW-0067">ATP-binding</keyword>
<keyword evidence="1" id="KW-0472">Membrane</keyword>
<name>A0A3E2UBN7_9FIRM</name>
<feature type="transmembrane region" description="Helical" evidence="1">
    <location>
        <begin position="25"/>
        <end position="47"/>
    </location>
</feature>
<sequence length="100" mass="11582">LDYFITEVIFCQALFSKFFVSYRTWSVLGFSALAGTFGRLLVLFALLPAGTQKSFFCLSAWRSSIIPYAGPLCKPFLHFFRLFLHFVYISQFFAQFQGMF</sequence>
<protein>
    <submittedName>
        <fullName evidence="2">ATP-binding protein</fullName>
    </submittedName>
</protein>
<reference evidence="2 3" key="1">
    <citation type="submission" date="2018-08" db="EMBL/GenBank/DDBJ databases">
        <title>A genome reference for cultivated species of the human gut microbiota.</title>
        <authorList>
            <person name="Zou Y."/>
            <person name="Xue W."/>
            <person name="Luo G."/>
        </authorList>
    </citation>
    <scope>NUCLEOTIDE SEQUENCE [LARGE SCALE GENOMIC DNA]</scope>
    <source>
        <strain evidence="2 3">AF32-8AC</strain>
    </source>
</reference>
<keyword evidence="1" id="KW-0812">Transmembrane</keyword>
<keyword evidence="2" id="KW-0547">Nucleotide-binding</keyword>
<organism evidence="2 3">
    <name type="scientific">Faecalibacterium prausnitzii</name>
    <dbReference type="NCBI Taxonomy" id="853"/>
    <lineage>
        <taxon>Bacteria</taxon>
        <taxon>Bacillati</taxon>
        <taxon>Bacillota</taxon>
        <taxon>Clostridia</taxon>
        <taxon>Eubacteriales</taxon>
        <taxon>Oscillospiraceae</taxon>
        <taxon>Faecalibacterium</taxon>
    </lineage>
</organism>
<proteinExistence type="predicted"/>
<dbReference type="GO" id="GO:0005524">
    <property type="term" value="F:ATP binding"/>
    <property type="evidence" value="ECO:0007669"/>
    <property type="project" value="UniProtKB-KW"/>
</dbReference>
<comment type="caution">
    <text evidence="2">The sequence shown here is derived from an EMBL/GenBank/DDBJ whole genome shotgun (WGS) entry which is preliminary data.</text>
</comment>
<accession>A0A3E2UBN7</accession>
<evidence type="ECO:0000256" key="1">
    <source>
        <dbReference type="SAM" id="Phobius"/>
    </source>
</evidence>
<dbReference type="AlphaFoldDB" id="A0A3E2UBN7"/>
<dbReference type="Proteomes" id="UP000260991">
    <property type="component" value="Unassembled WGS sequence"/>
</dbReference>